<evidence type="ECO:0000313" key="4">
    <source>
        <dbReference type="Proteomes" id="UP000650467"/>
    </source>
</evidence>
<dbReference type="Gene3D" id="2.60.120.260">
    <property type="entry name" value="Galactose-binding domain-like"/>
    <property type="match status" value="3"/>
</dbReference>
<dbReference type="SUPFAM" id="SSF49785">
    <property type="entry name" value="Galactose-binding domain-like"/>
    <property type="match status" value="2"/>
</dbReference>
<feature type="transmembrane region" description="Helical" evidence="2">
    <location>
        <begin position="1385"/>
        <end position="1407"/>
    </location>
</feature>
<keyword evidence="2" id="KW-0812">Transmembrane</keyword>
<feature type="compositionally biased region" description="Low complexity" evidence="1">
    <location>
        <begin position="1218"/>
        <end position="1250"/>
    </location>
</feature>
<organism evidence="3 4">
    <name type="scientific">Chlamydomonas incerta</name>
    <dbReference type="NCBI Taxonomy" id="51695"/>
    <lineage>
        <taxon>Eukaryota</taxon>
        <taxon>Viridiplantae</taxon>
        <taxon>Chlorophyta</taxon>
        <taxon>core chlorophytes</taxon>
        <taxon>Chlorophyceae</taxon>
        <taxon>CS clade</taxon>
        <taxon>Chlamydomonadales</taxon>
        <taxon>Chlamydomonadaceae</taxon>
        <taxon>Chlamydomonas</taxon>
    </lineage>
</organism>
<keyword evidence="4" id="KW-1185">Reference proteome</keyword>
<feature type="transmembrane region" description="Helical" evidence="2">
    <location>
        <begin position="1356"/>
        <end position="1379"/>
    </location>
</feature>
<feature type="compositionally biased region" description="Basic and acidic residues" evidence="1">
    <location>
        <begin position="1251"/>
        <end position="1260"/>
    </location>
</feature>
<feature type="compositionally biased region" description="Pro residues" evidence="1">
    <location>
        <begin position="1196"/>
        <end position="1217"/>
    </location>
</feature>
<dbReference type="InterPro" id="IPR052886">
    <property type="entry name" value="LCS_TC/CRSF"/>
</dbReference>
<evidence type="ECO:0000256" key="2">
    <source>
        <dbReference type="SAM" id="Phobius"/>
    </source>
</evidence>
<dbReference type="Proteomes" id="UP000650467">
    <property type="component" value="Unassembled WGS sequence"/>
</dbReference>
<feature type="transmembrane region" description="Helical" evidence="2">
    <location>
        <begin position="984"/>
        <end position="1002"/>
    </location>
</feature>
<comment type="caution">
    <text evidence="3">The sequence shown here is derived from an EMBL/GenBank/DDBJ whole genome shotgun (WGS) entry which is preliminary data.</text>
</comment>
<keyword evidence="2" id="KW-1133">Transmembrane helix</keyword>
<dbReference type="EMBL" id="JAEHOC010000018">
    <property type="protein sequence ID" value="KAG2433758.1"/>
    <property type="molecule type" value="Genomic_DNA"/>
</dbReference>
<feature type="compositionally biased region" description="Low complexity" evidence="1">
    <location>
        <begin position="1290"/>
        <end position="1309"/>
    </location>
</feature>
<keyword evidence="2" id="KW-0472">Membrane</keyword>
<feature type="region of interest" description="Disordered" evidence="1">
    <location>
        <begin position="1158"/>
        <end position="1318"/>
    </location>
</feature>
<accession>A0A835T0W1</accession>
<evidence type="ECO:0000256" key="1">
    <source>
        <dbReference type="SAM" id="MobiDB-lite"/>
    </source>
</evidence>
<name>A0A835T0W1_CHLIN</name>
<feature type="transmembrane region" description="Helical" evidence="2">
    <location>
        <begin position="1022"/>
        <end position="1045"/>
    </location>
</feature>
<sequence>MADVNATIAATFTPGNTVVDSATTRHYFSLNPVANPAAVYTGDVPYNTSLLAQMVEVLAPRVAGGSASQGFQGLEVVSFPANVSADPAHVMVPKPPFWGLTTSQSGGVTSGPGGSDNAINNVHSTDDLAKFTTYLSYGLADPFQLFSMFGGLHIFQYLTPPTSPAMPTSPPLFGSATALAAGAWWSLDLSMAMAVVGVTITGPENTSLDAGWELALSTTPIVTGTEGTVLLGAGASPAVAPLGTYTATANATGRYLVIRYPASLGPKVLALGQVDVYVDVSSSVPDPAARFVMVPKQPFWPLTSSQLGGVTSGAGGSENAVNGLHSPADIPRQPAFMNLGVSLGEIRLAYGEVMYFDYGDPSVNATTVAFGTATPLTTGAWWSLDLSTAMPVTGVRITGAASISLDAGWELALSTTPIVTGTEGTVLLGTGASPTVAPQGAFTFNSTAAAAVTGRYLVVRYPASLGPKVLALGQVDVYVDITLLAKTVPTAAPYTAALAYDSSMTAMPAAGATTTSSIVLDGIATTNSTATCTNLKPRNSTSNASGLELPWITIDLGTLVPVGSVQVFVPDYTATFGAASTGAGNFKVMAGTTQPALQSSATVNDDAAYISALSNDREMSIIAEDNLGKPYDSRYVTLHSTVYSLNTQMSMCEVRIRDQPVHPKFNRALSSQEQFGMVFTRFSQISSTSAAAAAPSNLTATTTAATGATNSSAAAAAAAAPAVSTSTSSGGNSTGGSSWNATFSGDAMSAVVATTIAATATASVAAGVASSVAASVAAGTGGGVAGAMGGGNVAGLFSGVGLHSVLAASAFISHMQYFVMTASSAVPMSASYVRVNERLGWINLQFVSNLFDGKPRNTTSANGAVTGSTIVATLTGSAADAINATISVSSGGETASTTNVTGATGGLASTAGQLVGKVQHFFENTYTQLIACGVFVGGVLVIHWVAMFGYKLWYRHASRKAMQKAAAATDEKARAEALKGIPTLPFALAFPMIELFALDFIRNALATVSSKLISAGYVGEGAVHYVAGVLCAAALAAMFLINTLITTRFRKVAQRTGCNVRYERATKQKREAVVEAAAAKLKQAKAAAARGGFAGDDELGAFEKLELFNIRLDEWSRLGRWNKPEQQSLYEPERTERYLETGMNVFQAARCLALDAQAPHEQQHGSGAHTAASGSSGRFHMGAKVVPVPAAGSPSMPAPPPAPLPPAPTPPPPPAPPGYQAYPPVLPAPAAYPTSAAGSGSTRTSASLTDDYGHGGHDDTAGGAADGAAAEPHHPIKPPQPALLQEKPLKGSMGKGDQQQQGQSDLQPGAAAGKDSDRSSKAAVLLSAEAVTPAGLEMYERFGLLVQDMRGENPRFAYMLMAVLQSIITAALLGIQVGAKVERGASASLTINGILLAVRLAFGLYLLALQPYLSIVTNVAEALTAALQSATALVIVILAARGQDAASSSSQALTDALTVIQIITLIVQVLKICIVAILPALRAVVWISRLKSQQKTT</sequence>
<feature type="compositionally biased region" description="Low complexity" evidence="1">
    <location>
        <begin position="1164"/>
        <end position="1177"/>
    </location>
</feature>
<protein>
    <submittedName>
        <fullName evidence="3">Uncharacterized protein</fullName>
    </submittedName>
</protein>
<dbReference type="OrthoDB" id="10436006at2759"/>
<evidence type="ECO:0000313" key="3">
    <source>
        <dbReference type="EMBL" id="KAG2433758.1"/>
    </source>
</evidence>
<dbReference type="PANTHER" id="PTHR23261:SF77">
    <property type="entry name" value="GROUND-LIKE DOMAIN-CONTAINING PROTEIN"/>
    <property type="match status" value="1"/>
</dbReference>
<feature type="transmembrane region" description="Helical" evidence="2">
    <location>
        <begin position="926"/>
        <end position="950"/>
    </location>
</feature>
<reference evidence="3" key="1">
    <citation type="journal article" date="2020" name="bioRxiv">
        <title>Comparative genomics of Chlamydomonas.</title>
        <authorList>
            <person name="Craig R.J."/>
            <person name="Hasan A.R."/>
            <person name="Ness R.W."/>
            <person name="Keightley P.D."/>
        </authorList>
    </citation>
    <scope>NUCLEOTIDE SEQUENCE</scope>
    <source>
        <strain evidence="3">SAG 7.73</strain>
    </source>
</reference>
<dbReference type="PANTHER" id="PTHR23261">
    <property type="entry name" value="GROUNDHOG-RELATED"/>
    <property type="match status" value="1"/>
</dbReference>
<gene>
    <name evidence="3" type="ORF">HXX76_008120</name>
</gene>
<feature type="transmembrane region" description="Helical" evidence="2">
    <location>
        <begin position="1419"/>
        <end position="1440"/>
    </location>
</feature>
<dbReference type="InterPro" id="IPR008979">
    <property type="entry name" value="Galactose-bd-like_sf"/>
</dbReference>
<feature type="compositionally biased region" description="Low complexity" evidence="1">
    <location>
        <begin position="1261"/>
        <end position="1270"/>
    </location>
</feature>
<proteinExistence type="predicted"/>
<feature type="transmembrane region" description="Helical" evidence="2">
    <location>
        <begin position="1460"/>
        <end position="1485"/>
    </location>
</feature>